<dbReference type="GeneID" id="121222626"/>
<dbReference type="Proteomes" id="UP000818029">
    <property type="component" value="Chromosome D10"/>
</dbReference>
<proteinExistence type="predicted"/>
<reference evidence="2" key="1">
    <citation type="journal article" date="2020" name="Nat. Genet.">
        <title>Genomic diversifications of five Gossypium allopolyploid species and their impact on cotton improvement.</title>
        <authorList>
            <person name="Chen Z.J."/>
            <person name="Sreedasyam A."/>
            <person name="Ando A."/>
            <person name="Song Q."/>
            <person name="De Santiago L.M."/>
            <person name="Hulse-Kemp A.M."/>
            <person name="Ding M."/>
            <person name="Ye W."/>
            <person name="Kirkbride R.C."/>
            <person name="Jenkins J."/>
            <person name="Plott C."/>
            <person name="Lovell J."/>
            <person name="Lin Y.M."/>
            <person name="Vaughn R."/>
            <person name="Liu B."/>
            <person name="Simpson S."/>
            <person name="Scheffler B.E."/>
            <person name="Wen L."/>
            <person name="Saski C.A."/>
            <person name="Grover C.E."/>
            <person name="Hu G."/>
            <person name="Conover J.L."/>
            <person name="Carlson J.W."/>
            <person name="Shu S."/>
            <person name="Boston L.B."/>
            <person name="Williams M."/>
            <person name="Peterson D.G."/>
            <person name="McGee K."/>
            <person name="Jones D.C."/>
            <person name="Wendel J.F."/>
            <person name="Stelly D.M."/>
            <person name="Grimwood J."/>
            <person name="Schmutz J."/>
        </authorList>
    </citation>
    <scope>NUCLEOTIDE SEQUENCE [LARGE SCALE GENOMIC DNA]</scope>
    <source>
        <strain evidence="2">cv. TM-1</strain>
    </source>
</reference>
<dbReference type="RefSeq" id="XP_040959707.1">
    <property type="nucleotide sequence ID" value="XM_041103773.1"/>
</dbReference>
<feature type="region of interest" description="Disordered" evidence="1">
    <location>
        <begin position="80"/>
        <end position="191"/>
    </location>
</feature>
<keyword evidence="2" id="KW-1185">Reference proteome</keyword>
<feature type="compositionally biased region" description="Acidic residues" evidence="1">
    <location>
        <begin position="145"/>
        <end position="159"/>
    </location>
</feature>
<evidence type="ECO:0000313" key="2">
    <source>
        <dbReference type="Proteomes" id="UP000818029"/>
    </source>
</evidence>
<reference evidence="3" key="2">
    <citation type="submission" date="2025-08" db="UniProtKB">
        <authorList>
            <consortium name="RefSeq"/>
        </authorList>
    </citation>
    <scope>IDENTIFICATION</scope>
</reference>
<gene>
    <name evidence="3" type="primary">LOC121222626</name>
</gene>
<feature type="compositionally biased region" description="Basic residues" evidence="1">
    <location>
        <begin position="166"/>
        <end position="176"/>
    </location>
</feature>
<feature type="region of interest" description="Disordered" evidence="1">
    <location>
        <begin position="1"/>
        <end position="42"/>
    </location>
</feature>
<evidence type="ECO:0000313" key="3">
    <source>
        <dbReference type="RefSeq" id="XP_040959707.1"/>
    </source>
</evidence>
<protein>
    <submittedName>
        <fullName evidence="3">Coiled-coil domain-containing protein 86-like</fullName>
    </submittedName>
</protein>
<organism evidence="2 3">
    <name type="scientific">Gossypium hirsutum</name>
    <name type="common">Upland cotton</name>
    <name type="synonym">Gossypium mexicanum</name>
    <dbReference type="NCBI Taxonomy" id="3635"/>
    <lineage>
        <taxon>Eukaryota</taxon>
        <taxon>Viridiplantae</taxon>
        <taxon>Streptophyta</taxon>
        <taxon>Embryophyta</taxon>
        <taxon>Tracheophyta</taxon>
        <taxon>Spermatophyta</taxon>
        <taxon>Magnoliopsida</taxon>
        <taxon>eudicotyledons</taxon>
        <taxon>Gunneridae</taxon>
        <taxon>Pentapetalae</taxon>
        <taxon>rosids</taxon>
        <taxon>malvids</taxon>
        <taxon>Malvales</taxon>
        <taxon>Malvaceae</taxon>
        <taxon>Malvoideae</taxon>
        <taxon>Gossypium</taxon>
    </lineage>
</organism>
<evidence type="ECO:0000256" key="1">
    <source>
        <dbReference type="SAM" id="MobiDB-lite"/>
    </source>
</evidence>
<accession>A0ABM3AY52</accession>
<feature type="compositionally biased region" description="Polar residues" evidence="1">
    <location>
        <begin position="7"/>
        <end position="27"/>
    </location>
</feature>
<name>A0ABM3AY52_GOSHI</name>
<sequence length="191" mass="20814">MRPRHSPGSSSAAMQSPSPTREPTQSPDAAIQQMIPTQSPFPMMPGMFPSPYIYSNPYMYPFPNHMTGWSQMPGSAPFPVILSGPPITRPSAQEGSQGGPSGSSPFYQSPATHGFQTPSPFMMQTPPHTLFFEGGSSSQVRQADAESEEQQSPPEEEQPPSEARGRRNPARNRRRPPCGTESPGHRHLLPC</sequence>